<evidence type="ECO:0000313" key="2">
    <source>
        <dbReference type="Proteomes" id="UP000605259"/>
    </source>
</evidence>
<dbReference type="Pfam" id="PF08970">
    <property type="entry name" value="Sda"/>
    <property type="match status" value="1"/>
</dbReference>
<dbReference type="SUPFAM" id="SSF100985">
    <property type="entry name" value="Sporulation inhibitor Sda"/>
    <property type="match status" value="1"/>
</dbReference>
<evidence type="ECO:0008006" key="3">
    <source>
        <dbReference type="Google" id="ProtNLM"/>
    </source>
</evidence>
<proteinExistence type="predicted"/>
<organism evidence="1 2">
    <name type="scientific">Priestia taiwanensis</name>
    <dbReference type="NCBI Taxonomy" id="1347902"/>
    <lineage>
        <taxon>Bacteria</taxon>
        <taxon>Bacillati</taxon>
        <taxon>Bacillota</taxon>
        <taxon>Bacilli</taxon>
        <taxon>Bacillales</taxon>
        <taxon>Bacillaceae</taxon>
        <taxon>Priestia</taxon>
    </lineage>
</organism>
<gene>
    <name evidence="1" type="ORF">GCM10007140_25840</name>
</gene>
<dbReference type="InterPro" id="IPR015064">
    <property type="entry name" value="Sda"/>
</dbReference>
<name>A0A917AU34_9BACI</name>
<dbReference type="AlphaFoldDB" id="A0A917AU34"/>
<protein>
    <recommendedName>
        <fullName evidence="3">Sporulation histidine kinase inhibitor Sda</fullName>
    </recommendedName>
</protein>
<dbReference type="EMBL" id="BMFK01000002">
    <property type="protein sequence ID" value="GGE74814.1"/>
    <property type="molecule type" value="Genomic_DNA"/>
</dbReference>
<dbReference type="RefSeq" id="WP_188388907.1">
    <property type="nucleotide sequence ID" value="NZ_BMFK01000002.1"/>
</dbReference>
<dbReference type="Gene3D" id="1.10.287.1100">
    <property type="entry name" value="Sporulation inhibitor A"/>
    <property type="match status" value="1"/>
</dbReference>
<sequence>MNNISDELLIDSYYKAIDLDLHPDFIFLMESEIIRRSLQNKLNPSKCTIQKTTLQVHLETQPV</sequence>
<accession>A0A917AU34</accession>
<evidence type="ECO:0000313" key="1">
    <source>
        <dbReference type="EMBL" id="GGE74814.1"/>
    </source>
</evidence>
<keyword evidence="2" id="KW-1185">Reference proteome</keyword>
<reference evidence="1" key="2">
    <citation type="submission" date="2020-09" db="EMBL/GenBank/DDBJ databases">
        <authorList>
            <person name="Sun Q."/>
            <person name="Zhou Y."/>
        </authorList>
    </citation>
    <scope>NUCLEOTIDE SEQUENCE</scope>
    <source>
        <strain evidence="1">CGMCC 1.12698</strain>
    </source>
</reference>
<reference evidence="1" key="1">
    <citation type="journal article" date="2014" name="Int. J. Syst. Evol. Microbiol.">
        <title>Complete genome sequence of Corynebacterium casei LMG S-19264T (=DSM 44701T), isolated from a smear-ripened cheese.</title>
        <authorList>
            <consortium name="US DOE Joint Genome Institute (JGI-PGF)"/>
            <person name="Walter F."/>
            <person name="Albersmeier A."/>
            <person name="Kalinowski J."/>
            <person name="Ruckert C."/>
        </authorList>
    </citation>
    <scope>NUCLEOTIDE SEQUENCE</scope>
    <source>
        <strain evidence="1">CGMCC 1.12698</strain>
    </source>
</reference>
<dbReference type="InterPro" id="IPR036916">
    <property type="entry name" value="Sda_sf"/>
</dbReference>
<comment type="caution">
    <text evidence="1">The sequence shown here is derived from an EMBL/GenBank/DDBJ whole genome shotgun (WGS) entry which is preliminary data.</text>
</comment>
<dbReference type="Proteomes" id="UP000605259">
    <property type="component" value="Unassembled WGS sequence"/>
</dbReference>